<dbReference type="AlphaFoldDB" id="A0A9D1L2S1"/>
<accession>A0A9D1L2S1</accession>
<comment type="caution">
    <text evidence="1">The sequence shown here is derived from an EMBL/GenBank/DDBJ whole genome shotgun (WGS) entry which is preliminary data.</text>
</comment>
<sequence>MKHVCKTGEKPGRGTYSCTNCHTEVSVGEYDKLPPCPSCSNNEFTEV</sequence>
<dbReference type="EMBL" id="DVMN01000055">
    <property type="protein sequence ID" value="HIU21232.1"/>
    <property type="molecule type" value="Genomic_DNA"/>
</dbReference>
<proteinExistence type="predicted"/>
<evidence type="ECO:0000313" key="2">
    <source>
        <dbReference type="Proteomes" id="UP000824088"/>
    </source>
</evidence>
<gene>
    <name evidence="1" type="ORF">IAD51_03195</name>
</gene>
<evidence type="ECO:0000313" key="1">
    <source>
        <dbReference type="EMBL" id="HIU21232.1"/>
    </source>
</evidence>
<dbReference type="InterPro" id="IPR009912">
    <property type="entry name" value="DUF1451"/>
</dbReference>
<dbReference type="Pfam" id="PF07295">
    <property type="entry name" value="DUF1451"/>
    <property type="match status" value="1"/>
</dbReference>
<protein>
    <submittedName>
        <fullName evidence="1">Uncharacterized protein</fullName>
    </submittedName>
</protein>
<name>A0A9D1L2S1_9FIRM</name>
<reference evidence="1" key="1">
    <citation type="submission" date="2020-10" db="EMBL/GenBank/DDBJ databases">
        <authorList>
            <person name="Gilroy R."/>
        </authorList>
    </citation>
    <scope>NUCLEOTIDE SEQUENCE</scope>
    <source>
        <strain evidence="1">1063</strain>
    </source>
</reference>
<reference evidence="1" key="2">
    <citation type="journal article" date="2021" name="PeerJ">
        <title>Extensive microbial diversity within the chicken gut microbiome revealed by metagenomics and culture.</title>
        <authorList>
            <person name="Gilroy R."/>
            <person name="Ravi A."/>
            <person name="Getino M."/>
            <person name="Pursley I."/>
            <person name="Horton D.L."/>
            <person name="Alikhan N.F."/>
            <person name="Baker D."/>
            <person name="Gharbi K."/>
            <person name="Hall N."/>
            <person name="Watson M."/>
            <person name="Adriaenssens E.M."/>
            <person name="Foster-Nyarko E."/>
            <person name="Jarju S."/>
            <person name="Secka A."/>
            <person name="Antonio M."/>
            <person name="Oren A."/>
            <person name="Chaudhuri R.R."/>
            <person name="La Ragione R."/>
            <person name="Hildebrand F."/>
            <person name="Pallen M.J."/>
        </authorList>
    </citation>
    <scope>NUCLEOTIDE SEQUENCE</scope>
    <source>
        <strain evidence="1">1063</strain>
    </source>
</reference>
<dbReference type="Proteomes" id="UP000824088">
    <property type="component" value="Unassembled WGS sequence"/>
</dbReference>
<organism evidence="1 2">
    <name type="scientific">Candidatus Limadaptatus stercorigallinarum</name>
    <dbReference type="NCBI Taxonomy" id="2840845"/>
    <lineage>
        <taxon>Bacteria</taxon>
        <taxon>Bacillati</taxon>
        <taxon>Bacillota</taxon>
        <taxon>Clostridia</taxon>
        <taxon>Eubacteriales</taxon>
        <taxon>Candidatus Limadaptatus</taxon>
    </lineage>
</organism>